<feature type="transmembrane region" description="Helical" evidence="14">
    <location>
        <begin position="208"/>
        <end position="226"/>
    </location>
</feature>
<evidence type="ECO:0000259" key="15">
    <source>
        <dbReference type="PROSITE" id="PS51384"/>
    </source>
</evidence>
<evidence type="ECO:0000256" key="3">
    <source>
        <dbReference type="ARBA" id="ARBA00012668"/>
    </source>
</evidence>
<keyword evidence="17" id="KW-1185">Reference proteome</keyword>
<evidence type="ECO:0000256" key="9">
    <source>
        <dbReference type="ARBA" id="ARBA00023002"/>
    </source>
</evidence>
<accession>A0A9P4J275</accession>
<dbReference type="Pfam" id="PF08022">
    <property type="entry name" value="FAD_binding_8"/>
    <property type="match status" value="1"/>
</dbReference>
<evidence type="ECO:0000256" key="5">
    <source>
        <dbReference type="ARBA" id="ARBA00022475"/>
    </source>
</evidence>
<protein>
    <recommendedName>
        <fullName evidence="3">ferric-chelate reductase (NADPH)</fullName>
        <ecNumber evidence="3">1.16.1.9</ecNumber>
    </recommendedName>
</protein>
<dbReference type="OrthoDB" id="10006946at2759"/>
<evidence type="ECO:0000256" key="10">
    <source>
        <dbReference type="ARBA" id="ARBA00023065"/>
    </source>
</evidence>
<feature type="domain" description="FAD-binding FR-type" evidence="15">
    <location>
        <begin position="277"/>
        <end position="386"/>
    </location>
</feature>
<name>A0A9P4J275_9PEZI</name>
<dbReference type="InterPro" id="IPR013112">
    <property type="entry name" value="FAD-bd_8"/>
</dbReference>
<keyword evidence="7" id="KW-0249">Electron transport</keyword>
<evidence type="ECO:0000313" key="17">
    <source>
        <dbReference type="Proteomes" id="UP000799439"/>
    </source>
</evidence>
<keyword evidence="10" id="KW-0406">Ion transport</keyword>
<evidence type="ECO:0000256" key="13">
    <source>
        <dbReference type="ARBA" id="ARBA00048483"/>
    </source>
</evidence>
<keyword evidence="9" id="KW-0560">Oxidoreductase</keyword>
<organism evidence="16 17">
    <name type="scientific">Myriangium duriaei CBS 260.36</name>
    <dbReference type="NCBI Taxonomy" id="1168546"/>
    <lineage>
        <taxon>Eukaryota</taxon>
        <taxon>Fungi</taxon>
        <taxon>Dikarya</taxon>
        <taxon>Ascomycota</taxon>
        <taxon>Pezizomycotina</taxon>
        <taxon>Dothideomycetes</taxon>
        <taxon>Dothideomycetidae</taxon>
        <taxon>Myriangiales</taxon>
        <taxon>Myriangiaceae</taxon>
        <taxon>Myriangium</taxon>
    </lineage>
</organism>
<reference evidence="16" key="1">
    <citation type="journal article" date="2020" name="Stud. Mycol.">
        <title>101 Dothideomycetes genomes: a test case for predicting lifestyles and emergence of pathogens.</title>
        <authorList>
            <person name="Haridas S."/>
            <person name="Albert R."/>
            <person name="Binder M."/>
            <person name="Bloem J."/>
            <person name="Labutti K."/>
            <person name="Salamov A."/>
            <person name="Andreopoulos B."/>
            <person name="Baker S."/>
            <person name="Barry K."/>
            <person name="Bills G."/>
            <person name="Bluhm B."/>
            <person name="Cannon C."/>
            <person name="Castanera R."/>
            <person name="Culley D."/>
            <person name="Daum C."/>
            <person name="Ezra D."/>
            <person name="Gonzalez J."/>
            <person name="Henrissat B."/>
            <person name="Kuo A."/>
            <person name="Liang C."/>
            <person name="Lipzen A."/>
            <person name="Lutzoni F."/>
            <person name="Magnuson J."/>
            <person name="Mondo S."/>
            <person name="Nolan M."/>
            <person name="Ohm R."/>
            <person name="Pangilinan J."/>
            <person name="Park H.-J."/>
            <person name="Ramirez L."/>
            <person name="Alfaro M."/>
            <person name="Sun H."/>
            <person name="Tritt A."/>
            <person name="Yoshinaga Y."/>
            <person name="Zwiers L.-H."/>
            <person name="Turgeon B."/>
            <person name="Goodwin S."/>
            <person name="Spatafora J."/>
            <person name="Crous P."/>
            <person name="Grigoriev I."/>
        </authorList>
    </citation>
    <scope>NUCLEOTIDE SEQUENCE</scope>
    <source>
        <strain evidence="16">CBS 260.36</strain>
    </source>
</reference>
<dbReference type="AlphaFoldDB" id="A0A9P4J275"/>
<dbReference type="PROSITE" id="PS51384">
    <property type="entry name" value="FAD_FR"/>
    <property type="match status" value="1"/>
</dbReference>
<comment type="subcellular location">
    <subcellularLocation>
        <location evidence="1">Cell membrane</location>
        <topology evidence="1">Multi-pass membrane protein</topology>
    </subcellularLocation>
</comment>
<dbReference type="GO" id="GO:0006879">
    <property type="term" value="P:intracellular iron ion homeostasis"/>
    <property type="evidence" value="ECO:0007669"/>
    <property type="project" value="TreeGrafter"/>
</dbReference>
<evidence type="ECO:0000256" key="2">
    <source>
        <dbReference type="ARBA" id="ARBA00006278"/>
    </source>
</evidence>
<dbReference type="Gene3D" id="2.40.30.10">
    <property type="entry name" value="Translation factors"/>
    <property type="match status" value="1"/>
</dbReference>
<dbReference type="CDD" id="cd06186">
    <property type="entry name" value="NOX_Duox_like_FAD_NADP"/>
    <property type="match status" value="1"/>
</dbReference>
<dbReference type="GO" id="GO:0015677">
    <property type="term" value="P:copper ion import"/>
    <property type="evidence" value="ECO:0007669"/>
    <property type="project" value="TreeGrafter"/>
</dbReference>
<dbReference type="InterPro" id="IPR039261">
    <property type="entry name" value="FNR_nucleotide-bd"/>
</dbReference>
<dbReference type="Pfam" id="PF08030">
    <property type="entry name" value="NAD_binding_6"/>
    <property type="match status" value="1"/>
</dbReference>
<gene>
    <name evidence="16" type="ORF">K461DRAFT_165742</name>
</gene>
<comment type="similarity">
    <text evidence="2">Belongs to the ferric reductase (FRE) family.</text>
</comment>
<keyword evidence="6 14" id="KW-0812">Transmembrane</keyword>
<evidence type="ECO:0000313" key="16">
    <source>
        <dbReference type="EMBL" id="KAF2151053.1"/>
    </source>
</evidence>
<proteinExistence type="inferred from homology"/>
<dbReference type="InterPro" id="IPR017938">
    <property type="entry name" value="Riboflavin_synthase-like_b-brl"/>
</dbReference>
<keyword evidence="4" id="KW-0813">Transport</keyword>
<dbReference type="PANTHER" id="PTHR32361">
    <property type="entry name" value="FERRIC/CUPRIC REDUCTASE TRANSMEMBRANE COMPONENT"/>
    <property type="match status" value="1"/>
</dbReference>
<dbReference type="GO" id="GO:0006826">
    <property type="term" value="P:iron ion transport"/>
    <property type="evidence" value="ECO:0007669"/>
    <property type="project" value="TreeGrafter"/>
</dbReference>
<dbReference type="EC" id="1.16.1.9" evidence="3"/>
<keyword evidence="11 14" id="KW-0472">Membrane</keyword>
<evidence type="ECO:0000256" key="14">
    <source>
        <dbReference type="SAM" id="Phobius"/>
    </source>
</evidence>
<evidence type="ECO:0000256" key="7">
    <source>
        <dbReference type="ARBA" id="ARBA00022982"/>
    </source>
</evidence>
<dbReference type="GO" id="GO:0005886">
    <property type="term" value="C:plasma membrane"/>
    <property type="evidence" value="ECO:0007669"/>
    <property type="project" value="UniProtKB-SubCell"/>
</dbReference>
<dbReference type="InterPro" id="IPR051410">
    <property type="entry name" value="Ferric/Cupric_Reductase"/>
</dbReference>
<comment type="catalytic activity">
    <reaction evidence="13">
        <text>2 a Fe(II)-siderophore + NADP(+) + H(+) = 2 a Fe(III)-siderophore + NADPH</text>
        <dbReference type="Rhea" id="RHEA:28795"/>
        <dbReference type="Rhea" id="RHEA-COMP:11342"/>
        <dbReference type="Rhea" id="RHEA-COMP:11344"/>
        <dbReference type="ChEBI" id="CHEBI:15378"/>
        <dbReference type="ChEBI" id="CHEBI:29033"/>
        <dbReference type="ChEBI" id="CHEBI:29034"/>
        <dbReference type="ChEBI" id="CHEBI:57783"/>
        <dbReference type="ChEBI" id="CHEBI:58349"/>
        <dbReference type="EC" id="1.16.1.9"/>
    </reaction>
</comment>
<evidence type="ECO:0000256" key="12">
    <source>
        <dbReference type="ARBA" id="ARBA00023180"/>
    </source>
</evidence>
<evidence type="ECO:0000256" key="11">
    <source>
        <dbReference type="ARBA" id="ARBA00023136"/>
    </source>
</evidence>
<evidence type="ECO:0000256" key="6">
    <source>
        <dbReference type="ARBA" id="ARBA00022692"/>
    </source>
</evidence>
<dbReference type="InterPro" id="IPR013121">
    <property type="entry name" value="Fe_red_NAD-bd_6"/>
</dbReference>
<feature type="transmembrane region" description="Helical" evidence="14">
    <location>
        <begin position="22"/>
        <end position="44"/>
    </location>
</feature>
<sequence length="487" mass="55179">MWRFIFEISDADKHRRRQLLDWYGQLAQLSALVPLLGILVYRLVHRAFTQQSSRQAIPSSPYLKSTQSRDSTVQRLETSTRTFFWWCGNPAYFFDYPLGKNGEILAAMVWTGWLLVLCAVQTGEDYMHLAKRFGIVGASQLPFHYLLAWKSQWSPIALITGRSWEELNRIHQSLGRIITVLFALHATSYLNFFIRAGFIYKRIKDRDVILGLLAITSFTILGSTALNAVRNASYRIFFLAHVTIAILIFPILYFHVSHLRIYLLESLIIYALGSALRRLSTTTITATATEVPGTNLLELTFPNLQTSDLKHGPRNPWSPGQHVYLSQHNSWLATNPFTIASLPTDKYIRVLLRVLRGNTASLHRGAKQEAKLTLRMEGPYGQRDHVEELLGCDRILFVAGGVGATFVLPLWRAVRGKLGADGARKVSRGRPDLRRVVEEVFGHSKSEKVAVYVCGPRGMGDRLRDEVGRYVAEGRDVAFWNEEFGLA</sequence>
<keyword evidence="5" id="KW-1003">Cell membrane</keyword>
<dbReference type="SFLD" id="SFLDS00052">
    <property type="entry name" value="Ferric_Reductase_Domain"/>
    <property type="match status" value="1"/>
</dbReference>
<dbReference type="Gene3D" id="3.40.50.80">
    <property type="entry name" value="Nucleotide-binding domain of ferredoxin-NADP reductase (FNR) module"/>
    <property type="match status" value="2"/>
</dbReference>
<dbReference type="GO" id="GO:0052851">
    <property type="term" value="F:ferric-chelate reductase (NADPH) activity"/>
    <property type="evidence" value="ECO:0007669"/>
    <property type="project" value="UniProtKB-EC"/>
</dbReference>
<evidence type="ECO:0000256" key="1">
    <source>
        <dbReference type="ARBA" id="ARBA00004651"/>
    </source>
</evidence>
<dbReference type="PANTHER" id="PTHR32361:SF9">
    <property type="entry name" value="FERRIC REDUCTASE TRANSMEMBRANE COMPONENT 3-RELATED"/>
    <property type="match status" value="1"/>
</dbReference>
<dbReference type="InterPro" id="IPR017927">
    <property type="entry name" value="FAD-bd_FR_type"/>
</dbReference>
<evidence type="ECO:0000256" key="4">
    <source>
        <dbReference type="ARBA" id="ARBA00022448"/>
    </source>
</evidence>
<dbReference type="InterPro" id="IPR013130">
    <property type="entry name" value="Fe3_Rdtase_TM_dom"/>
</dbReference>
<evidence type="ECO:0000256" key="8">
    <source>
        <dbReference type="ARBA" id="ARBA00022989"/>
    </source>
</evidence>
<feature type="transmembrane region" description="Helical" evidence="14">
    <location>
        <begin position="174"/>
        <end position="196"/>
    </location>
</feature>
<dbReference type="EMBL" id="ML996088">
    <property type="protein sequence ID" value="KAF2151053.1"/>
    <property type="molecule type" value="Genomic_DNA"/>
</dbReference>
<comment type="caution">
    <text evidence="16">The sequence shown here is derived from an EMBL/GenBank/DDBJ whole genome shotgun (WGS) entry which is preliminary data.</text>
</comment>
<keyword evidence="8 14" id="KW-1133">Transmembrane helix</keyword>
<dbReference type="SUPFAM" id="SSF52343">
    <property type="entry name" value="Ferredoxin reductase-like, C-terminal NADP-linked domain"/>
    <property type="match status" value="1"/>
</dbReference>
<dbReference type="Pfam" id="PF01794">
    <property type="entry name" value="Ferric_reduct"/>
    <property type="match status" value="1"/>
</dbReference>
<feature type="transmembrane region" description="Helical" evidence="14">
    <location>
        <begin position="232"/>
        <end position="254"/>
    </location>
</feature>
<dbReference type="SUPFAM" id="SSF63380">
    <property type="entry name" value="Riboflavin synthase domain-like"/>
    <property type="match status" value="1"/>
</dbReference>
<dbReference type="Proteomes" id="UP000799439">
    <property type="component" value="Unassembled WGS sequence"/>
</dbReference>
<keyword evidence="12" id="KW-0325">Glycoprotein</keyword>